<feature type="region of interest" description="Disordered" evidence="1">
    <location>
        <begin position="180"/>
        <end position="223"/>
    </location>
</feature>
<dbReference type="InterPro" id="IPR037056">
    <property type="entry name" value="RNase_H1_N_sf"/>
</dbReference>
<feature type="compositionally biased region" description="Basic and acidic residues" evidence="1">
    <location>
        <begin position="106"/>
        <end position="121"/>
    </location>
</feature>
<reference evidence="2" key="1">
    <citation type="submission" date="2023-03" db="EMBL/GenBank/DDBJ databases">
        <title>Massive genome expansion in bonnet fungi (Mycena s.s.) driven by repeated elements and novel gene families across ecological guilds.</title>
        <authorList>
            <consortium name="Lawrence Berkeley National Laboratory"/>
            <person name="Harder C.B."/>
            <person name="Miyauchi S."/>
            <person name="Viragh M."/>
            <person name="Kuo A."/>
            <person name="Thoen E."/>
            <person name="Andreopoulos B."/>
            <person name="Lu D."/>
            <person name="Skrede I."/>
            <person name="Drula E."/>
            <person name="Henrissat B."/>
            <person name="Morin E."/>
            <person name="Kohler A."/>
            <person name="Barry K."/>
            <person name="LaButti K."/>
            <person name="Morin E."/>
            <person name="Salamov A."/>
            <person name="Lipzen A."/>
            <person name="Mereny Z."/>
            <person name="Hegedus B."/>
            <person name="Baldrian P."/>
            <person name="Stursova M."/>
            <person name="Weitz H."/>
            <person name="Taylor A."/>
            <person name="Grigoriev I.V."/>
            <person name="Nagy L.G."/>
            <person name="Martin F."/>
            <person name="Kauserud H."/>
        </authorList>
    </citation>
    <scope>NUCLEOTIDE SEQUENCE</scope>
    <source>
        <strain evidence="2">CBHHK200</strain>
    </source>
</reference>
<feature type="compositionally biased region" description="Low complexity" evidence="1">
    <location>
        <begin position="192"/>
        <end position="214"/>
    </location>
</feature>
<proteinExistence type="predicted"/>
<feature type="region of interest" description="Disordered" evidence="1">
    <location>
        <begin position="102"/>
        <end position="128"/>
    </location>
</feature>
<evidence type="ECO:0000313" key="3">
    <source>
        <dbReference type="Proteomes" id="UP001218188"/>
    </source>
</evidence>
<keyword evidence="3" id="KW-1185">Reference proteome</keyword>
<dbReference type="AlphaFoldDB" id="A0AAD6S2N1"/>
<evidence type="ECO:0000256" key="1">
    <source>
        <dbReference type="SAM" id="MobiDB-lite"/>
    </source>
</evidence>
<dbReference type="EMBL" id="JARJCM010000321">
    <property type="protein sequence ID" value="KAJ7018790.1"/>
    <property type="molecule type" value="Genomic_DNA"/>
</dbReference>
<dbReference type="InterPro" id="IPR009027">
    <property type="entry name" value="Ribosomal_bL9/RNase_H1_N"/>
</dbReference>
<evidence type="ECO:0000313" key="2">
    <source>
        <dbReference type="EMBL" id="KAJ7018790.1"/>
    </source>
</evidence>
<organism evidence="2 3">
    <name type="scientific">Mycena alexandri</name>
    <dbReference type="NCBI Taxonomy" id="1745969"/>
    <lineage>
        <taxon>Eukaryota</taxon>
        <taxon>Fungi</taxon>
        <taxon>Dikarya</taxon>
        <taxon>Basidiomycota</taxon>
        <taxon>Agaricomycotina</taxon>
        <taxon>Agaricomycetes</taxon>
        <taxon>Agaricomycetidae</taxon>
        <taxon>Agaricales</taxon>
        <taxon>Marasmiineae</taxon>
        <taxon>Mycenaceae</taxon>
        <taxon>Mycena</taxon>
    </lineage>
</organism>
<accession>A0AAD6S2N1</accession>
<sequence length="309" mass="33714">MPPPGRLRCVPPYRPERGDEDVERVLEKHGRIYVVGRGRTVGIFTSEARARRQVEGVSNGHWRKAKSWDQALTIWGEECDVFHEGGCLSHHVPAARNSKITLNAEDSPRRDAATHSSKPDDAATTYTTTRVSEGQAYSMPGFTASSATPRAFPVAATRTFPAASSTPPPKISASAFTATRRALPTSGPSSPQKTSASQSTRSSPARASPSKPATHTPQSPLSNMDAVEAFSRMGISEPIVYESPPKQWVIKGVNIFFAQREEAVNYILTHQLQTPSGMVGSRNIRKLRAFARGQKYVAGPLDWEDTDDE</sequence>
<dbReference type="SUPFAM" id="SSF55658">
    <property type="entry name" value="L9 N-domain-like"/>
    <property type="match status" value="1"/>
</dbReference>
<name>A0AAD6S2N1_9AGAR</name>
<comment type="caution">
    <text evidence="2">The sequence shown here is derived from an EMBL/GenBank/DDBJ whole genome shotgun (WGS) entry which is preliminary data.</text>
</comment>
<gene>
    <name evidence="2" type="ORF">C8F04DRAFT_1277107</name>
</gene>
<protein>
    <submittedName>
        <fullName evidence="2">Uncharacterized protein</fullName>
    </submittedName>
</protein>
<dbReference type="Proteomes" id="UP001218188">
    <property type="component" value="Unassembled WGS sequence"/>
</dbReference>
<dbReference type="Gene3D" id="3.40.970.10">
    <property type="entry name" value="Ribonuclease H1, N-terminal domain"/>
    <property type="match status" value="1"/>
</dbReference>